<accession>A0A164L3J9</accession>
<dbReference type="AlphaFoldDB" id="A0A164L3J9"/>
<protein>
    <submittedName>
        <fullName evidence="1">Uncharacterized protein</fullName>
    </submittedName>
</protein>
<reference evidence="1 2" key="1">
    <citation type="submission" date="2015-09" db="EMBL/GenBank/DDBJ databases">
        <title>Bacillus cereus food isolates.</title>
        <authorList>
            <person name="Boekhorst J."/>
        </authorList>
    </citation>
    <scope>NUCLEOTIDE SEQUENCE [LARGE SCALE GENOMIC DNA]</scope>
    <source>
        <strain evidence="1 2">B4088</strain>
    </source>
</reference>
<name>A0A164L3J9_BACCE</name>
<dbReference type="Proteomes" id="UP000076482">
    <property type="component" value="Unassembled WGS sequence"/>
</dbReference>
<organism evidence="1 2">
    <name type="scientific">Bacillus cereus</name>
    <dbReference type="NCBI Taxonomy" id="1396"/>
    <lineage>
        <taxon>Bacteria</taxon>
        <taxon>Bacillati</taxon>
        <taxon>Bacillota</taxon>
        <taxon>Bacilli</taxon>
        <taxon>Bacillales</taxon>
        <taxon>Bacillaceae</taxon>
        <taxon>Bacillus</taxon>
        <taxon>Bacillus cereus group</taxon>
    </lineage>
</organism>
<proteinExistence type="predicted"/>
<evidence type="ECO:0000313" key="1">
    <source>
        <dbReference type="EMBL" id="KZD54559.1"/>
    </source>
</evidence>
<evidence type="ECO:0000313" key="2">
    <source>
        <dbReference type="Proteomes" id="UP000076482"/>
    </source>
</evidence>
<dbReference type="PATRIC" id="fig|1396.535.peg.756"/>
<sequence>MLKLFFSSLYRPKRKQKEEERHTEKTPVFEEYISFVL</sequence>
<gene>
    <name evidence="1" type="ORF">B4088_5662</name>
</gene>
<dbReference type="EMBL" id="LJKE01000108">
    <property type="protein sequence ID" value="KZD54559.1"/>
    <property type="molecule type" value="Genomic_DNA"/>
</dbReference>
<comment type="caution">
    <text evidence="1">The sequence shown here is derived from an EMBL/GenBank/DDBJ whole genome shotgun (WGS) entry which is preliminary data.</text>
</comment>